<comment type="caution">
    <text evidence="1">The sequence shown here is derived from an EMBL/GenBank/DDBJ whole genome shotgun (WGS) entry which is preliminary data.</text>
</comment>
<proteinExistence type="predicted"/>
<dbReference type="Proteomes" id="UP000805193">
    <property type="component" value="Unassembled WGS sequence"/>
</dbReference>
<evidence type="ECO:0000313" key="1">
    <source>
        <dbReference type="EMBL" id="KAG0429669.1"/>
    </source>
</evidence>
<keyword evidence="2" id="KW-1185">Reference proteome</keyword>
<organism evidence="1 2">
    <name type="scientific">Ixodes persulcatus</name>
    <name type="common">Taiga tick</name>
    <dbReference type="NCBI Taxonomy" id="34615"/>
    <lineage>
        <taxon>Eukaryota</taxon>
        <taxon>Metazoa</taxon>
        <taxon>Ecdysozoa</taxon>
        <taxon>Arthropoda</taxon>
        <taxon>Chelicerata</taxon>
        <taxon>Arachnida</taxon>
        <taxon>Acari</taxon>
        <taxon>Parasitiformes</taxon>
        <taxon>Ixodida</taxon>
        <taxon>Ixodoidea</taxon>
        <taxon>Ixodidae</taxon>
        <taxon>Ixodinae</taxon>
        <taxon>Ixodes</taxon>
    </lineage>
</organism>
<dbReference type="EMBL" id="JABSTQ010009393">
    <property type="protein sequence ID" value="KAG0429669.1"/>
    <property type="molecule type" value="Genomic_DNA"/>
</dbReference>
<protein>
    <submittedName>
        <fullName evidence="1">Uncharacterized protein</fullName>
    </submittedName>
</protein>
<name>A0AC60Q9D4_IXOPE</name>
<evidence type="ECO:0000313" key="2">
    <source>
        <dbReference type="Proteomes" id="UP000805193"/>
    </source>
</evidence>
<accession>A0AC60Q9D4</accession>
<sequence>MLALRIDSDRQYRTDLEISNLRTEMHHIRQGLSREELHKSLPSTYEEVHHLRRNLGSEPDVHYSWLSTNNTPENHNAEVATGDTYSRKQLPGQSQSTPHPVPLFAKRLPSWSVSPVKSAPPVPAQSTSTRQRVQAMLDESLARHLTPGQSQSTPHPVPLFAKRLPSWSVSPVKSAPPVPAQSTSTRQRVQAMLDESLARHLTPGHEPSRRVSSRGRARDIGHYRYDSHHFGPRTLDLGSAQFHLRRVSTQLSRYYYVVSALPPDIADELDDVLAATPPADAYDQLKAAILLRKSESTTSRLQRLLTTEELGDQRPSQLLHRMRQLLGEQASDVNNSILRELFLQRLPQGIRMVLAPANDMSFDRLAEMADRVAKNMPIERVVLRNAALPNGGTHLPLERDRRHQLRVPAGTTERTDSEP</sequence>
<gene>
    <name evidence="1" type="ORF">HPB47_023414</name>
</gene>
<reference evidence="1 2" key="1">
    <citation type="journal article" date="2020" name="Cell">
        <title>Large-Scale Comparative Analyses of Tick Genomes Elucidate Their Genetic Diversity and Vector Capacities.</title>
        <authorList>
            <consortium name="Tick Genome and Microbiome Consortium (TIGMIC)"/>
            <person name="Jia N."/>
            <person name="Wang J."/>
            <person name="Shi W."/>
            <person name="Du L."/>
            <person name="Sun Y."/>
            <person name="Zhan W."/>
            <person name="Jiang J.F."/>
            <person name="Wang Q."/>
            <person name="Zhang B."/>
            <person name="Ji P."/>
            <person name="Bell-Sakyi L."/>
            <person name="Cui X.M."/>
            <person name="Yuan T.T."/>
            <person name="Jiang B.G."/>
            <person name="Yang W.F."/>
            <person name="Lam T.T."/>
            <person name="Chang Q.C."/>
            <person name="Ding S.J."/>
            <person name="Wang X.J."/>
            <person name="Zhu J.G."/>
            <person name="Ruan X.D."/>
            <person name="Zhao L."/>
            <person name="Wei J.T."/>
            <person name="Ye R.Z."/>
            <person name="Que T.C."/>
            <person name="Du C.H."/>
            <person name="Zhou Y.H."/>
            <person name="Cheng J.X."/>
            <person name="Dai P.F."/>
            <person name="Guo W.B."/>
            <person name="Han X.H."/>
            <person name="Huang E.J."/>
            <person name="Li L.F."/>
            <person name="Wei W."/>
            <person name="Gao Y.C."/>
            <person name="Liu J.Z."/>
            <person name="Shao H.Z."/>
            <person name="Wang X."/>
            <person name="Wang C.C."/>
            <person name="Yang T.C."/>
            <person name="Huo Q.B."/>
            <person name="Li W."/>
            <person name="Chen H.Y."/>
            <person name="Chen S.E."/>
            <person name="Zhou L.G."/>
            <person name="Ni X.B."/>
            <person name="Tian J.H."/>
            <person name="Sheng Y."/>
            <person name="Liu T."/>
            <person name="Pan Y.S."/>
            <person name="Xia L.Y."/>
            <person name="Li J."/>
            <person name="Zhao F."/>
            <person name="Cao W.C."/>
        </authorList>
    </citation>
    <scope>NUCLEOTIDE SEQUENCE [LARGE SCALE GENOMIC DNA]</scope>
    <source>
        <strain evidence="1">Iper-2018</strain>
    </source>
</reference>